<keyword evidence="6 8" id="KW-0711">Selenium</keyword>
<dbReference type="Gene3D" id="3.40.640.10">
    <property type="entry name" value="Type I PLP-dependent aspartate aminotransferase-like (Major domain)"/>
    <property type="match status" value="1"/>
</dbReference>
<dbReference type="GO" id="GO:0004125">
    <property type="term" value="F:L-seryl-tRNA(Sec) selenium transferase activity"/>
    <property type="evidence" value="ECO:0007669"/>
    <property type="project" value="UniProtKB-UniRule"/>
</dbReference>
<keyword evidence="5 8" id="KW-0648">Protein biosynthesis</keyword>
<reference evidence="10" key="1">
    <citation type="submission" date="2024-07" db="EMBL/GenBank/DDBJ databases">
        <title>Complete genome sequence of Verrucomicrobiaceae bacterium NT6N.</title>
        <authorList>
            <person name="Huang C."/>
            <person name="Takami H."/>
            <person name="Hamasaki K."/>
        </authorList>
    </citation>
    <scope>NUCLEOTIDE SEQUENCE</scope>
    <source>
        <strain evidence="10">NT6N</strain>
    </source>
</reference>
<evidence type="ECO:0000256" key="9">
    <source>
        <dbReference type="PIRSR" id="PIRSR618319-50"/>
    </source>
</evidence>
<comment type="catalytic activity">
    <reaction evidence="8">
        <text>L-seryl-tRNA(Sec) + selenophosphate + H(+) = L-selenocysteinyl-tRNA(Sec) + phosphate</text>
        <dbReference type="Rhea" id="RHEA:22728"/>
        <dbReference type="Rhea" id="RHEA-COMP:9742"/>
        <dbReference type="Rhea" id="RHEA-COMP:9743"/>
        <dbReference type="ChEBI" id="CHEBI:15378"/>
        <dbReference type="ChEBI" id="CHEBI:16144"/>
        <dbReference type="ChEBI" id="CHEBI:43474"/>
        <dbReference type="ChEBI" id="CHEBI:78533"/>
        <dbReference type="ChEBI" id="CHEBI:78573"/>
        <dbReference type="EC" id="2.9.1.1"/>
    </reaction>
</comment>
<dbReference type="NCBIfam" id="TIGR00474">
    <property type="entry name" value="selA"/>
    <property type="match status" value="1"/>
</dbReference>
<dbReference type="InterPro" id="IPR015424">
    <property type="entry name" value="PyrdxlP-dep_Trfase"/>
</dbReference>
<comment type="cofactor">
    <cofactor evidence="1 8 9">
        <name>pyridoxal 5'-phosphate</name>
        <dbReference type="ChEBI" id="CHEBI:597326"/>
    </cofactor>
</comment>
<comment type="similarity">
    <text evidence="7 8">Belongs to the SelA family.</text>
</comment>
<dbReference type="EMBL" id="AP026866">
    <property type="protein sequence ID" value="BDS05703.1"/>
    <property type="molecule type" value="Genomic_DNA"/>
</dbReference>
<dbReference type="EC" id="2.9.1.1" evidence="8"/>
<comment type="subcellular location">
    <subcellularLocation>
        <location evidence="8">Cytoplasm</location>
    </subcellularLocation>
</comment>
<evidence type="ECO:0000256" key="7">
    <source>
        <dbReference type="ARBA" id="ARBA00044507"/>
    </source>
</evidence>
<evidence type="ECO:0000256" key="2">
    <source>
        <dbReference type="ARBA" id="ARBA00022490"/>
    </source>
</evidence>
<sequence length="461" mass="49740">MPNPQQALRELPSVEILVKVLTEQCPLPRALITSFVQREINRHRQEILAGATLSRVEIEKDITEQLKTFAASRLQPVINATGVIIHTNLGRSPLGEAAAQTLTEIATGYCNLEFNLPDGNRGKRAGYLETALASLLEAESATAVNNCAAALVLTLRHLCVGEKNEVIVSRSELVEIGGGFRIPEILETSGAKLVEVGATNKTNLNDYAKAITPRTAMILKVHRSNFYIGGFTEEPDVTDIAKLAHENGLPLVEDIGSGAMMNTDELAPIDHEPTPQQALRNGIDLVCFSGDKLLGGPQSGIIAGKKELVEGIKKEPFFRAVRCDKLILTVLQECIDTYLANKSGGGTFGVPALEFISENIENLRERAEKIIAALPEQLRSHCEISNSTARTGGGTMPKSEIPSIAISITPENISVNKLATQLRTGKRAIVGVVDDGKLHLDLRTVFNHQDSALVEALIGIC</sequence>
<keyword evidence="3 8" id="KW-0808">Transferase</keyword>
<dbReference type="HAMAP" id="MF_00423">
    <property type="entry name" value="SelA"/>
    <property type="match status" value="1"/>
</dbReference>
<dbReference type="InterPro" id="IPR018319">
    <property type="entry name" value="SelA-like"/>
</dbReference>
<dbReference type="InterPro" id="IPR015421">
    <property type="entry name" value="PyrdxlP-dep_Trfase_major"/>
</dbReference>
<evidence type="ECO:0000256" key="8">
    <source>
        <dbReference type="HAMAP-Rule" id="MF_00423"/>
    </source>
</evidence>
<dbReference type="GO" id="GO:0001717">
    <property type="term" value="P:conversion of seryl-tRNAsec to selenocys-tRNAsec"/>
    <property type="evidence" value="ECO:0007669"/>
    <property type="project" value="UniProtKB-UniRule"/>
</dbReference>
<dbReference type="InterPro" id="IPR004534">
    <property type="entry name" value="SelA_trans"/>
</dbReference>
<dbReference type="GO" id="GO:0005737">
    <property type="term" value="C:cytoplasm"/>
    <property type="evidence" value="ECO:0007669"/>
    <property type="project" value="UniProtKB-SubCell"/>
</dbReference>
<evidence type="ECO:0000313" key="10">
    <source>
        <dbReference type="EMBL" id="BDS05703.1"/>
    </source>
</evidence>
<evidence type="ECO:0000256" key="5">
    <source>
        <dbReference type="ARBA" id="ARBA00022917"/>
    </source>
</evidence>
<gene>
    <name evidence="8 10" type="primary">selA</name>
    <name evidence="10" type="ORF">NT6N_07430</name>
</gene>
<dbReference type="KEGG" id="osu:NT6N_07430"/>
<dbReference type="Pfam" id="PF03841">
    <property type="entry name" value="SelA"/>
    <property type="match status" value="1"/>
</dbReference>
<dbReference type="Gene3D" id="3.90.1150.180">
    <property type="match status" value="1"/>
</dbReference>
<proteinExistence type="inferred from homology"/>
<evidence type="ECO:0000256" key="4">
    <source>
        <dbReference type="ARBA" id="ARBA00022898"/>
    </source>
</evidence>
<dbReference type="AlphaFoldDB" id="A0AAT9FI98"/>
<accession>A0AAT9FI98</accession>
<keyword evidence="4 8" id="KW-0663">Pyridoxal phosphate</keyword>
<dbReference type="SUPFAM" id="SSF53383">
    <property type="entry name" value="PLP-dependent transferases"/>
    <property type="match status" value="1"/>
</dbReference>
<feature type="modified residue" description="N6-(pyridoxal phosphate)lysine" evidence="8 9">
    <location>
        <position position="292"/>
    </location>
</feature>
<dbReference type="PANTHER" id="PTHR32328">
    <property type="entry name" value="L-SERYL-TRNA(SEC) SELENIUM TRANSFERASE"/>
    <property type="match status" value="1"/>
</dbReference>
<evidence type="ECO:0000256" key="1">
    <source>
        <dbReference type="ARBA" id="ARBA00001933"/>
    </source>
</evidence>
<protein>
    <recommendedName>
        <fullName evidence="8">L-seryl-tRNA(Sec) selenium transferase</fullName>
        <ecNumber evidence="8">2.9.1.1</ecNumber>
    </recommendedName>
    <alternativeName>
        <fullName evidence="8">Selenocysteine synthase</fullName>
        <shortName evidence="8">Sec synthase</shortName>
    </alternativeName>
    <alternativeName>
        <fullName evidence="8">Selenocysteinyl-tRNA(Sec) synthase</fullName>
    </alternativeName>
</protein>
<comment type="function">
    <text evidence="8">Converts seryl-tRNA(Sec) to selenocysteinyl-tRNA(Sec) required for selenoprotein biosynthesis.</text>
</comment>
<keyword evidence="2 8" id="KW-0963">Cytoplasm</keyword>
<evidence type="ECO:0000256" key="3">
    <source>
        <dbReference type="ARBA" id="ARBA00022679"/>
    </source>
</evidence>
<name>A0AAT9FI98_9BACT</name>
<comment type="pathway">
    <text evidence="8">Aminoacyl-tRNA biosynthesis; selenocysteinyl-tRNA(Sec) biosynthesis; selenocysteinyl-tRNA(Sec) from L-seryl-tRNA(Sec) (bacterial route): step 1/1.</text>
</comment>
<dbReference type="GO" id="GO:0001514">
    <property type="term" value="P:selenocysteine incorporation"/>
    <property type="evidence" value="ECO:0007669"/>
    <property type="project" value="UniProtKB-UniRule"/>
</dbReference>
<evidence type="ECO:0000256" key="6">
    <source>
        <dbReference type="ARBA" id="ARBA00023266"/>
    </source>
</evidence>
<dbReference type="PANTHER" id="PTHR32328:SF0">
    <property type="entry name" value="L-SERYL-TRNA(SEC) SELENIUM TRANSFERASE"/>
    <property type="match status" value="1"/>
</dbReference>
<organism evidence="10">
    <name type="scientific">Oceaniferula spumae</name>
    <dbReference type="NCBI Taxonomy" id="2979115"/>
    <lineage>
        <taxon>Bacteria</taxon>
        <taxon>Pseudomonadati</taxon>
        <taxon>Verrucomicrobiota</taxon>
        <taxon>Verrucomicrobiia</taxon>
        <taxon>Verrucomicrobiales</taxon>
        <taxon>Verrucomicrobiaceae</taxon>
        <taxon>Oceaniferula</taxon>
    </lineage>
</organism>